<sequence>MTDISIPLTITGDSNFESLRNDPIQFSKLLGSEQQRLINDHVVGQLDDQDGAPTLTDFSISNILFDRMTLKGSFRLHFKISRQFCCSDISSCQTDYMDFNFTKEDKKIYATGSYTLWTIQ</sequence>
<keyword evidence="2" id="KW-1185">Reference proteome</keyword>
<comment type="caution">
    <text evidence="1">The sequence shown here is derived from an EMBL/GenBank/DDBJ whole genome shotgun (WGS) entry which is preliminary data.</text>
</comment>
<evidence type="ECO:0000313" key="1">
    <source>
        <dbReference type="EMBL" id="RKE56160.1"/>
    </source>
</evidence>
<name>A0A420BHI2_SPHD1</name>
<dbReference type="AlphaFoldDB" id="A0A420BHI2"/>
<dbReference type="RefSeq" id="WP_120257863.1">
    <property type="nucleotide sequence ID" value="NZ_RAPY01000001.1"/>
</dbReference>
<dbReference type="Proteomes" id="UP000286246">
    <property type="component" value="Unassembled WGS sequence"/>
</dbReference>
<gene>
    <name evidence="1" type="ORF">DFQ12_1013</name>
</gene>
<accession>A0A420BHI2</accession>
<dbReference type="OrthoDB" id="709733at2"/>
<protein>
    <submittedName>
        <fullName evidence="1">Uncharacterized protein</fullName>
    </submittedName>
</protein>
<dbReference type="EMBL" id="RAPY01000001">
    <property type="protein sequence ID" value="RKE56160.1"/>
    <property type="molecule type" value="Genomic_DNA"/>
</dbReference>
<reference evidence="1 2" key="1">
    <citation type="submission" date="2018-09" db="EMBL/GenBank/DDBJ databases">
        <title>Genomic Encyclopedia of Type Strains, Phase III (KMG-III): the genomes of soil and plant-associated and newly described type strains.</title>
        <authorList>
            <person name="Whitman W."/>
        </authorList>
    </citation>
    <scope>NUCLEOTIDE SEQUENCE [LARGE SCALE GENOMIC DNA]</scope>
    <source>
        <strain evidence="1 2">CECT 7938</strain>
    </source>
</reference>
<organism evidence="1 2">
    <name type="scientific">Sphingobacterium detergens</name>
    <dbReference type="NCBI Taxonomy" id="1145106"/>
    <lineage>
        <taxon>Bacteria</taxon>
        <taxon>Pseudomonadati</taxon>
        <taxon>Bacteroidota</taxon>
        <taxon>Sphingobacteriia</taxon>
        <taxon>Sphingobacteriales</taxon>
        <taxon>Sphingobacteriaceae</taxon>
        <taxon>Sphingobacterium</taxon>
    </lineage>
</organism>
<evidence type="ECO:0000313" key="2">
    <source>
        <dbReference type="Proteomes" id="UP000286246"/>
    </source>
</evidence>
<proteinExistence type="predicted"/>